<accession>E6MT16</accession>
<organism evidence="1 2">
    <name type="scientific">Segatella salivae DSM 15606</name>
    <dbReference type="NCBI Taxonomy" id="888832"/>
    <lineage>
        <taxon>Bacteria</taxon>
        <taxon>Pseudomonadati</taxon>
        <taxon>Bacteroidota</taxon>
        <taxon>Bacteroidia</taxon>
        <taxon>Bacteroidales</taxon>
        <taxon>Prevotellaceae</taxon>
        <taxon>Segatella</taxon>
    </lineage>
</organism>
<dbReference type="HOGENOM" id="CLU_2289030_0_0_10"/>
<gene>
    <name evidence="1" type="ORF">HMPREF9420_2634</name>
</gene>
<keyword evidence="2" id="KW-1185">Reference proteome</keyword>
<comment type="caution">
    <text evidence="1">The sequence shown here is derived from an EMBL/GenBank/DDBJ whole genome shotgun (WGS) entry which is preliminary data.</text>
</comment>
<name>E6MT16_9BACT</name>
<sequence length="101" mass="11982">MVFSYWFVLSYKNIKKIFTFWHTCLLFILKNACYSETKYYLCKQNNKRSLLGRKQRSRVARSFPNRYLFGLCDKVTSLFSTSCILDIILGGNICHFITINQ</sequence>
<reference evidence="1 2" key="1">
    <citation type="submission" date="2010-12" db="EMBL/GenBank/DDBJ databases">
        <authorList>
            <person name="Muzny D."/>
            <person name="Qin X."/>
            <person name="Deng J."/>
            <person name="Jiang H."/>
            <person name="Liu Y."/>
            <person name="Qu J."/>
            <person name="Song X.-Z."/>
            <person name="Zhang L."/>
            <person name="Thornton R."/>
            <person name="Coyle M."/>
            <person name="Francisco L."/>
            <person name="Jackson L."/>
            <person name="Javaid M."/>
            <person name="Korchina V."/>
            <person name="Kovar C."/>
            <person name="Mata R."/>
            <person name="Mathew T."/>
            <person name="Ngo R."/>
            <person name="Nguyen L."/>
            <person name="Nguyen N."/>
            <person name="Okwuonu G."/>
            <person name="Ongeri F."/>
            <person name="Pham C."/>
            <person name="Simmons D."/>
            <person name="Wilczek-Boney K."/>
            <person name="Hale W."/>
            <person name="Jakkamsetti A."/>
            <person name="Pham P."/>
            <person name="Ruth R."/>
            <person name="San Lucas F."/>
            <person name="Warren J."/>
            <person name="Zhang J."/>
            <person name="Zhao Z."/>
            <person name="Zhou C."/>
            <person name="Zhu D."/>
            <person name="Lee S."/>
            <person name="Bess C."/>
            <person name="Blankenburg K."/>
            <person name="Forbes L."/>
            <person name="Fu Q."/>
            <person name="Gubbala S."/>
            <person name="Hirani K."/>
            <person name="Jayaseelan J.C."/>
            <person name="Lara F."/>
            <person name="Munidasa M."/>
            <person name="Palculict T."/>
            <person name="Patil S."/>
            <person name="Pu L.-L."/>
            <person name="Saada N."/>
            <person name="Tang L."/>
            <person name="Weissenberger G."/>
            <person name="Zhu Y."/>
            <person name="Hemphill L."/>
            <person name="Shang Y."/>
            <person name="Youmans B."/>
            <person name="Ayvaz T."/>
            <person name="Ross M."/>
            <person name="Santibanez J."/>
            <person name="Aqrawi P."/>
            <person name="Gross S."/>
            <person name="Joshi V."/>
            <person name="Fowler G."/>
            <person name="Nazareth L."/>
            <person name="Reid J."/>
            <person name="Worley K."/>
            <person name="Petrosino J."/>
            <person name="Highlander S."/>
            <person name="Gibbs R."/>
        </authorList>
    </citation>
    <scope>NUCLEOTIDE SEQUENCE [LARGE SCALE GENOMIC DNA]</scope>
    <source>
        <strain evidence="1 2">DSM 15606</strain>
    </source>
</reference>
<proteinExistence type="predicted"/>
<evidence type="ECO:0000313" key="2">
    <source>
        <dbReference type="Proteomes" id="UP000003874"/>
    </source>
</evidence>
<evidence type="ECO:0000313" key="1">
    <source>
        <dbReference type="EMBL" id="EFV03220.1"/>
    </source>
</evidence>
<dbReference type="AlphaFoldDB" id="E6MT16"/>
<protein>
    <submittedName>
        <fullName evidence="1">Uncharacterized protein</fullName>
    </submittedName>
</protein>
<dbReference type="EMBL" id="AEQO01000201">
    <property type="protein sequence ID" value="EFV03220.1"/>
    <property type="molecule type" value="Genomic_DNA"/>
</dbReference>
<dbReference type="Proteomes" id="UP000003874">
    <property type="component" value="Unassembled WGS sequence"/>
</dbReference>